<dbReference type="GeneID" id="111108130"/>
<evidence type="ECO:0000256" key="2">
    <source>
        <dbReference type="ARBA" id="ARBA00022723"/>
    </source>
</evidence>
<evidence type="ECO:0000313" key="4">
    <source>
        <dbReference type="Proteomes" id="UP000694844"/>
    </source>
</evidence>
<reference evidence="4" key="1">
    <citation type="submission" date="2024-06" db="UniProtKB">
        <authorList>
            <consortium name="RefSeq"/>
        </authorList>
    </citation>
    <scope>NUCLEOTIDE SEQUENCE [LARGE SCALE GENOMIC DNA]</scope>
</reference>
<sequence>MVIVTTTGYFVSILGPYLSDNKNNDASILQHIIKTNAEDIRSWLSEDDIFIVDRGFRDALPLLEDLGIQAEMPRFLEKGQKQMSTSDANMSRLVTKVRWVVESSNARIKRWKYLDKTLPTNQIPFIGDYVRIVCALSNKFFPPLSKCKSPDDDNAEAAKLLYLSKQVNNLKERVQDHGLLRRSAQDSS</sequence>
<dbReference type="PANTHER" id="PTHR23080">
    <property type="entry name" value="THAP DOMAIN PROTEIN"/>
    <property type="match status" value="1"/>
</dbReference>
<evidence type="ECO:0000313" key="5">
    <source>
        <dbReference type="RefSeq" id="XP_022299445.1"/>
    </source>
</evidence>
<evidence type="ECO:0000259" key="3">
    <source>
        <dbReference type="Pfam" id="PF13359"/>
    </source>
</evidence>
<dbReference type="OrthoDB" id="6107730at2759"/>
<dbReference type="GO" id="GO:0046872">
    <property type="term" value="F:metal ion binding"/>
    <property type="evidence" value="ECO:0007669"/>
    <property type="project" value="UniProtKB-KW"/>
</dbReference>
<comment type="cofactor">
    <cofactor evidence="1">
        <name>a divalent metal cation</name>
        <dbReference type="ChEBI" id="CHEBI:60240"/>
    </cofactor>
</comment>
<gene>
    <name evidence="5" type="primary">LOC111108130</name>
</gene>
<dbReference type="InterPro" id="IPR027806">
    <property type="entry name" value="HARBI1_dom"/>
</dbReference>
<protein>
    <submittedName>
        <fullName evidence="5">Uncharacterized protein LOC111108130</fullName>
    </submittedName>
</protein>
<keyword evidence="2" id="KW-0479">Metal-binding</keyword>
<dbReference type="KEGG" id="cvn:111108130"/>
<reference evidence="5" key="2">
    <citation type="submission" date="2025-08" db="UniProtKB">
        <authorList>
            <consortium name="RefSeq"/>
        </authorList>
    </citation>
    <scope>IDENTIFICATION</scope>
    <source>
        <tissue evidence="5">Whole sample</tissue>
    </source>
</reference>
<feature type="domain" description="DDE Tnp4" evidence="3">
    <location>
        <begin position="2"/>
        <end position="138"/>
    </location>
</feature>
<organism evidence="4 5">
    <name type="scientific">Crassostrea virginica</name>
    <name type="common">Eastern oyster</name>
    <dbReference type="NCBI Taxonomy" id="6565"/>
    <lineage>
        <taxon>Eukaryota</taxon>
        <taxon>Metazoa</taxon>
        <taxon>Spiralia</taxon>
        <taxon>Lophotrochozoa</taxon>
        <taxon>Mollusca</taxon>
        <taxon>Bivalvia</taxon>
        <taxon>Autobranchia</taxon>
        <taxon>Pteriomorphia</taxon>
        <taxon>Ostreida</taxon>
        <taxon>Ostreoidea</taxon>
        <taxon>Ostreidae</taxon>
        <taxon>Crassostrea</taxon>
    </lineage>
</organism>
<proteinExistence type="predicted"/>
<name>A0A8B8B7P9_CRAVI</name>
<evidence type="ECO:0000256" key="1">
    <source>
        <dbReference type="ARBA" id="ARBA00001968"/>
    </source>
</evidence>
<keyword evidence="4" id="KW-1185">Reference proteome</keyword>
<dbReference type="RefSeq" id="XP_022299445.1">
    <property type="nucleotide sequence ID" value="XM_022443737.1"/>
</dbReference>
<accession>A0A8B8B7P9</accession>
<dbReference type="AlphaFoldDB" id="A0A8B8B7P9"/>
<dbReference type="Pfam" id="PF13359">
    <property type="entry name" value="DDE_Tnp_4"/>
    <property type="match status" value="1"/>
</dbReference>
<dbReference type="Proteomes" id="UP000694844">
    <property type="component" value="Chromosome 1"/>
</dbReference>